<keyword evidence="1" id="KW-0687">Ribonucleoprotein</keyword>
<comment type="caution">
    <text evidence="1">The sequence shown here is derived from an EMBL/GenBank/DDBJ whole genome shotgun (WGS) entry which is preliminary data.</text>
</comment>
<dbReference type="EMBL" id="NMTY01000016">
    <property type="protein sequence ID" value="PDX81119.1"/>
    <property type="molecule type" value="Genomic_DNA"/>
</dbReference>
<name>A0A2A7APT9_9FIRM</name>
<sequence length="66" mass="7701">MGASKRICPNCGRKMKQQFTGLFHCKCGTSWKRDIGFFERTPDMVFSLERKKVGNKIKQLPTIRHK</sequence>
<dbReference type="AlphaFoldDB" id="A0A2A7APT9"/>
<organism evidence="1 2">
    <name type="scientific">Faecalibacterium prausnitzii</name>
    <dbReference type="NCBI Taxonomy" id="853"/>
    <lineage>
        <taxon>Bacteria</taxon>
        <taxon>Bacillati</taxon>
        <taxon>Bacillota</taxon>
        <taxon>Clostridia</taxon>
        <taxon>Eubacteriales</taxon>
        <taxon>Oscillospiraceae</taxon>
        <taxon>Faecalibacterium</taxon>
    </lineage>
</organism>
<keyword evidence="1" id="KW-0689">Ribosomal protein</keyword>
<dbReference type="Proteomes" id="UP000220005">
    <property type="component" value="Unassembled WGS sequence"/>
</dbReference>
<evidence type="ECO:0000313" key="2">
    <source>
        <dbReference type="Proteomes" id="UP000220005"/>
    </source>
</evidence>
<reference evidence="1 2" key="1">
    <citation type="journal article" date="2017" name="Front. Microbiol.">
        <title>New Insights into the Diversity of the Genus Faecalibacterium.</title>
        <authorList>
            <person name="Benevides L."/>
            <person name="Burman S."/>
            <person name="Martin R."/>
            <person name="Robert V."/>
            <person name="Thomas M."/>
            <person name="Miquel S."/>
            <person name="Chain F."/>
            <person name="Sokol H."/>
            <person name="Bermudez-Humaran L.G."/>
            <person name="Morrison M."/>
            <person name="Langella P."/>
            <person name="Azevedo V.A."/>
            <person name="Chatel J.M."/>
            <person name="Soares S."/>
        </authorList>
    </citation>
    <scope>NUCLEOTIDE SEQUENCE [LARGE SCALE GENOMIC DNA]</scope>
    <source>
        <strain evidence="1 2">CNCM I 4575</strain>
    </source>
</reference>
<accession>A0A2A7APT9</accession>
<evidence type="ECO:0000313" key="1">
    <source>
        <dbReference type="EMBL" id="PDX81119.1"/>
    </source>
</evidence>
<proteinExistence type="predicted"/>
<gene>
    <name evidence="1" type="ORF">CGS58_07585</name>
</gene>
<dbReference type="GO" id="GO:0005840">
    <property type="term" value="C:ribosome"/>
    <property type="evidence" value="ECO:0007669"/>
    <property type="project" value="UniProtKB-KW"/>
</dbReference>
<protein>
    <submittedName>
        <fullName evidence="1">30S ribosomal protein S6</fullName>
    </submittedName>
</protein>